<organism evidence="2 3">
    <name type="scientific">Theileria orientalis</name>
    <dbReference type="NCBI Taxonomy" id="68886"/>
    <lineage>
        <taxon>Eukaryota</taxon>
        <taxon>Sar</taxon>
        <taxon>Alveolata</taxon>
        <taxon>Apicomplexa</taxon>
        <taxon>Aconoidasida</taxon>
        <taxon>Piroplasmida</taxon>
        <taxon>Theileriidae</taxon>
        <taxon>Theileria</taxon>
    </lineage>
</organism>
<dbReference type="EMBL" id="CP056065">
    <property type="protein sequence ID" value="UKJ88470.1"/>
    <property type="molecule type" value="Genomic_DNA"/>
</dbReference>
<dbReference type="AlphaFoldDB" id="A0A976QUZ8"/>
<reference evidence="2" key="1">
    <citation type="submission" date="2022-07" db="EMBL/GenBank/DDBJ databases">
        <title>Evaluation of T. orientalis genome assembly methods using nanopore sequencing and analysis of variation between genomes.</title>
        <authorList>
            <person name="Yam J."/>
            <person name="Micallef M.L."/>
            <person name="Liu M."/>
            <person name="Djordjevic S.P."/>
            <person name="Bogema D.R."/>
            <person name="Jenkins C."/>
        </authorList>
    </citation>
    <scope>NUCLEOTIDE SEQUENCE</scope>
    <source>
        <strain evidence="2">Fish Creek</strain>
    </source>
</reference>
<proteinExistence type="predicted"/>
<dbReference type="OrthoDB" id="365596at2759"/>
<name>A0A976QUZ8_THEOR</name>
<accession>A0A976QUZ8</accession>
<protein>
    <recommendedName>
        <fullName evidence="4">AP2/ERF domain-containing protein</fullName>
    </recommendedName>
</protein>
<feature type="region of interest" description="Disordered" evidence="1">
    <location>
        <begin position="501"/>
        <end position="567"/>
    </location>
</feature>
<evidence type="ECO:0000313" key="2">
    <source>
        <dbReference type="EMBL" id="UKJ88470.1"/>
    </source>
</evidence>
<gene>
    <name evidence="2" type="ORF">MACJ_000914</name>
</gene>
<feature type="compositionally biased region" description="Basic and acidic residues" evidence="1">
    <location>
        <begin position="501"/>
        <end position="510"/>
    </location>
</feature>
<feature type="compositionally biased region" description="Basic residues" evidence="1">
    <location>
        <begin position="537"/>
        <end position="556"/>
    </location>
</feature>
<sequence length="608" mass="67567">MKRLDEYKKSRKRAFMANLTSASNQDQMKTGSIKSEINNMSEGGSRDSDNFNNLVTDCDFVSSVRDSAGHSENRNQFSKSVQSADNTYGLQGQMINDGIAEFVDKINIDYYITSLPQIEGISYDRQLNCFKSKVPSKFTTALIEDSFSVTSYGLKNAWLKAIGSLYTNIAFIIFDYPQIISKLRFSRHINSAFSKDILAGVLGDEDSVTGSNINGSRMTDITNGNLSLGQSGQSSGSLADLPSSVEDVFEALNNSNNISTEETITRGRKDKDEYSDYNPAYDPLLCSSRGRRLQLPEDEDPKKIAESLKPWHKHIFWIPSICRWRTLYYDANSVKHSKTFTPAFFGGVREAYYAALEFRHMIDNMDKLTQSKIRRKWVQSSLPLGLTSMGADENGDSVGVKCGNCGSSCGCVKGNSGPNVISHCSKAVESGLDGFSNENQADVISKLTKSSSNTTHVNGNIETKGDFKLDIKGISEFNKFIGCGQMVVDNLAKYLAHKRLNGSEDGKNDQQEEETNNSVDSGSSMNGHLSPEDKKFAKGNRASKRGRPYKRSRQTSRSRSNDDSKFDGLKRLENKFHDDAKVDYDVNFLSGLDKKGLYIPIPLDWKTT</sequence>
<feature type="compositionally biased region" description="Polar residues" evidence="1">
    <location>
        <begin position="516"/>
        <end position="527"/>
    </location>
</feature>
<dbReference type="Proteomes" id="UP000244803">
    <property type="component" value="Chromosome 1"/>
</dbReference>
<evidence type="ECO:0000313" key="3">
    <source>
        <dbReference type="Proteomes" id="UP000244803"/>
    </source>
</evidence>
<evidence type="ECO:0008006" key="4">
    <source>
        <dbReference type="Google" id="ProtNLM"/>
    </source>
</evidence>
<evidence type="ECO:0000256" key="1">
    <source>
        <dbReference type="SAM" id="MobiDB-lite"/>
    </source>
</evidence>